<dbReference type="Gene3D" id="1.20.1250.20">
    <property type="entry name" value="MFS general substrate transporter like domains"/>
    <property type="match status" value="1"/>
</dbReference>
<keyword evidence="2 5" id="KW-0812">Transmembrane</keyword>
<dbReference type="CDD" id="cd17321">
    <property type="entry name" value="MFS_MMR_MDR_like"/>
    <property type="match status" value="1"/>
</dbReference>
<feature type="transmembrane region" description="Helical" evidence="5">
    <location>
        <begin position="20"/>
        <end position="43"/>
    </location>
</feature>
<dbReference type="Pfam" id="PF07690">
    <property type="entry name" value="MFS_1"/>
    <property type="match status" value="1"/>
</dbReference>
<feature type="transmembrane region" description="Helical" evidence="5">
    <location>
        <begin position="87"/>
        <end position="106"/>
    </location>
</feature>
<dbReference type="SUPFAM" id="SSF103473">
    <property type="entry name" value="MFS general substrate transporter"/>
    <property type="match status" value="2"/>
</dbReference>
<keyword evidence="4 5" id="KW-0472">Membrane</keyword>
<accession>A0ABT8GXL4</accession>
<sequence length="485" mass="49188">MTSPQDTAADARVGGRAASLALLVVLFASFMDLLDVTIVTVAAPHIAADLNASPAQLQWMLAAYTLALGSGLITGGRIGDDYGRRRVFLAALAAFAVASAACALAPTAGALIAVRAVQGLAGGFMVPQVFGIIRSSFEPAAMAKAFGAYGAVQGLASVAGPLIGGALVDADLWGLGWRTIFWINIPVALVALVLGWWVLPDSRAAARSRLDGVGALLAAVGVLLVLLPLVQGRDWGWPTWGWALLAAGVLVLAGFLRYESALARRGGEPVLDPDLLRVRPFVAGLAASVLFFGGLASFFLVLSIYLQAGTGRSAWDTGLVILPYAIGAMLTSGAGVALAARAGRALLLTGSLTLAASQALLWWLVRDGSTTPGYWPLAGAMFLGGLGLGLGAPILVNVVLAGVPGRRAGAAGGVLSTVNQIGGAVGVAVLGTVFFNAASSAGPATAPAELFGDALAQVMPWQVATYLLAAVAMLALPKTAAPHQD</sequence>
<feature type="transmembrane region" description="Helical" evidence="5">
    <location>
        <begin position="145"/>
        <end position="168"/>
    </location>
</feature>
<dbReference type="RefSeq" id="WP_301162182.1">
    <property type="nucleotide sequence ID" value="NZ_JAUHTB010000002.1"/>
</dbReference>
<comment type="subcellular location">
    <subcellularLocation>
        <location evidence="1">Cell membrane</location>
        <topology evidence="1">Multi-pass membrane protein</topology>
    </subcellularLocation>
</comment>
<feature type="transmembrane region" description="Helical" evidence="5">
    <location>
        <begin position="318"/>
        <end position="338"/>
    </location>
</feature>
<feature type="transmembrane region" description="Helical" evidence="5">
    <location>
        <begin position="112"/>
        <end position="133"/>
    </location>
</feature>
<evidence type="ECO:0000256" key="5">
    <source>
        <dbReference type="SAM" id="Phobius"/>
    </source>
</evidence>
<dbReference type="InterPro" id="IPR020846">
    <property type="entry name" value="MFS_dom"/>
</dbReference>
<feature type="transmembrane region" description="Helical" evidence="5">
    <location>
        <begin position="237"/>
        <end position="256"/>
    </location>
</feature>
<name>A0ABT8GXL4_9ACTN</name>
<feature type="transmembrane region" description="Helical" evidence="5">
    <location>
        <begin position="458"/>
        <end position="476"/>
    </location>
</feature>
<feature type="transmembrane region" description="Helical" evidence="5">
    <location>
        <begin position="55"/>
        <end position="75"/>
    </location>
</feature>
<feature type="transmembrane region" description="Helical" evidence="5">
    <location>
        <begin position="211"/>
        <end position="231"/>
    </location>
</feature>
<evidence type="ECO:0000256" key="2">
    <source>
        <dbReference type="ARBA" id="ARBA00022692"/>
    </source>
</evidence>
<feature type="transmembrane region" description="Helical" evidence="5">
    <location>
        <begin position="180"/>
        <end position="199"/>
    </location>
</feature>
<dbReference type="EMBL" id="JAUHTB010000002">
    <property type="protein sequence ID" value="MDN4504955.1"/>
    <property type="molecule type" value="Genomic_DNA"/>
</dbReference>
<feature type="transmembrane region" description="Helical" evidence="5">
    <location>
        <begin position="281"/>
        <end position="306"/>
    </location>
</feature>
<feature type="transmembrane region" description="Helical" evidence="5">
    <location>
        <begin position="421"/>
        <end position="438"/>
    </location>
</feature>
<feature type="domain" description="Major facilitator superfamily (MFS) profile" evidence="6">
    <location>
        <begin position="21"/>
        <end position="485"/>
    </location>
</feature>
<dbReference type="InterPro" id="IPR036259">
    <property type="entry name" value="MFS_trans_sf"/>
</dbReference>
<evidence type="ECO:0000313" key="8">
    <source>
        <dbReference type="Proteomes" id="UP001172702"/>
    </source>
</evidence>
<feature type="transmembrane region" description="Helical" evidence="5">
    <location>
        <begin position="345"/>
        <end position="365"/>
    </location>
</feature>
<evidence type="ECO:0000256" key="4">
    <source>
        <dbReference type="ARBA" id="ARBA00023136"/>
    </source>
</evidence>
<evidence type="ECO:0000313" key="7">
    <source>
        <dbReference type="EMBL" id="MDN4504955.1"/>
    </source>
</evidence>
<protein>
    <submittedName>
        <fullName evidence="7">MFS transporter</fullName>
    </submittedName>
</protein>
<organism evidence="7 8">
    <name type="scientific">Dietzia maris</name>
    <dbReference type="NCBI Taxonomy" id="37915"/>
    <lineage>
        <taxon>Bacteria</taxon>
        <taxon>Bacillati</taxon>
        <taxon>Actinomycetota</taxon>
        <taxon>Actinomycetes</taxon>
        <taxon>Mycobacteriales</taxon>
        <taxon>Dietziaceae</taxon>
        <taxon>Dietzia</taxon>
    </lineage>
</organism>
<comment type="caution">
    <text evidence="7">The sequence shown here is derived from an EMBL/GenBank/DDBJ whole genome shotgun (WGS) entry which is preliminary data.</text>
</comment>
<dbReference type="Proteomes" id="UP001172702">
    <property type="component" value="Unassembled WGS sequence"/>
</dbReference>
<dbReference type="PROSITE" id="PS50850">
    <property type="entry name" value="MFS"/>
    <property type="match status" value="1"/>
</dbReference>
<evidence type="ECO:0000259" key="6">
    <source>
        <dbReference type="PROSITE" id="PS50850"/>
    </source>
</evidence>
<dbReference type="PANTHER" id="PTHR42718">
    <property type="entry name" value="MAJOR FACILITATOR SUPERFAMILY MULTIDRUG TRANSPORTER MFSC"/>
    <property type="match status" value="1"/>
</dbReference>
<dbReference type="PANTHER" id="PTHR42718:SF39">
    <property type="entry name" value="ACTINORHODIN TRANSPORTER-RELATED"/>
    <property type="match status" value="1"/>
</dbReference>
<gene>
    <name evidence="7" type="ORF">QYF62_02620</name>
</gene>
<feature type="transmembrane region" description="Helical" evidence="5">
    <location>
        <begin position="377"/>
        <end position="400"/>
    </location>
</feature>
<evidence type="ECO:0000256" key="1">
    <source>
        <dbReference type="ARBA" id="ARBA00004651"/>
    </source>
</evidence>
<keyword evidence="8" id="KW-1185">Reference proteome</keyword>
<evidence type="ECO:0000256" key="3">
    <source>
        <dbReference type="ARBA" id="ARBA00022989"/>
    </source>
</evidence>
<proteinExistence type="predicted"/>
<dbReference type="Gene3D" id="1.20.1720.10">
    <property type="entry name" value="Multidrug resistance protein D"/>
    <property type="match status" value="1"/>
</dbReference>
<reference evidence="7 8" key="1">
    <citation type="submission" date="2023-07" db="EMBL/GenBank/DDBJ databases">
        <title>Strategy for survival of the halotoleranting strain Dietzia MX2 from the Yakshinskoe mineral salts deposit.</title>
        <authorList>
            <person name="Kharitonova M.A."/>
            <person name="Kupriyanova-Ashina F.G."/>
            <person name="Shakirov T.R."/>
            <person name="Vafina M.S."/>
            <person name="Ilinskaya O.N."/>
        </authorList>
    </citation>
    <scope>NUCLEOTIDE SEQUENCE [LARGE SCALE GENOMIC DNA]</scope>
    <source>
        <strain evidence="7 8">MX2</strain>
    </source>
</reference>
<keyword evidence="3 5" id="KW-1133">Transmembrane helix</keyword>
<dbReference type="InterPro" id="IPR011701">
    <property type="entry name" value="MFS"/>
</dbReference>